<sequence>MNINSLSLQVKSALSSGVILLALVGGAAAGSQYGPGASDTEIKFGQNMPYSGPASIFSVQGMTLSAYFKMINDHGGIRGRKLNFISLDDGYSPSKAMEQARRLVENDEVLFIGASHGTPANMAIRPYLNAKKIPTIFAINGLAAMGDLGKYPWTIGWQPTYEGEARIYARYVLQQKPNAKIAILYQSDDLGKAYVKGIEYELGEKAKTMIVAKQSYDITAPTIDSQVAILKESGADVFINASTPKFAAQSIRIAYDTGWHPLQLLSYTSASVATVMVPAGVEKAAGIISSTFFKDPSDPQWANDPDLLEYTAFLTKYRPGANVNDIFNLVGYLLAESLEKVIEQCGDNLTRENLMAQALNMNVRIPMLLPGVMMQTSAKSPYPIKTLQLQRFDGKSSFVLFGELMNAAPED</sequence>
<dbReference type="PANTHER" id="PTHR47235:SF1">
    <property type="entry name" value="BLR6548 PROTEIN"/>
    <property type="match status" value="1"/>
</dbReference>
<dbReference type="CDD" id="cd06343">
    <property type="entry name" value="PBP1_ABC_ligand_binding-like"/>
    <property type="match status" value="1"/>
</dbReference>
<comment type="similarity">
    <text evidence="1">Belongs to the leucine-binding protein family.</text>
</comment>
<name>A0A4Y9M8H6_9BRAD</name>
<keyword evidence="6" id="KW-1185">Reference proteome</keyword>
<dbReference type="Pfam" id="PF13458">
    <property type="entry name" value="Peripla_BP_6"/>
    <property type="match status" value="1"/>
</dbReference>
<dbReference type="OrthoDB" id="9770729at2"/>
<dbReference type="AlphaFoldDB" id="A0A4Y9M8H6"/>
<dbReference type="SUPFAM" id="SSF53822">
    <property type="entry name" value="Periplasmic binding protein-like I"/>
    <property type="match status" value="1"/>
</dbReference>
<dbReference type="Gene3D" id="3.40.50.2300">
    <property type="match status" value="2"/>
</dbReference>
<accession>A0A4Y9M8H6</accession>
<feature type="domain" description="Leucine-binding protein" evidence="4">
    <location>
        <begin position="41"/>
        <end position="364"/>
    </location>
</feature>
<reference evidence="5 6" key="1">
    <citation type="submission" date="2019-03" db="EMBL/GenBank/DDBJ databases">
        <title>Bradyrhizobium diversity isolated from nodules of Chamaecrista fasciculata.</title>
        <authorList>
            <person name="Klepa M.S."/>
            <person name="Urquiaga M.O."/>
            <person name="Hungria M."/>
            <person name="Delamuta J.R."/>
        </authorList>
    </citation>
    <scope>NUCLEOTIDE SEQUENCE [LARGE SCALE GENOMIC DNA]</scope>
    <source>
        <strain evidence="5 6">CNPSo 3448</strain>
    </source>
</reference>
<evidence type="ECO:0000256" key="1">
    <source>
        <dbReference type="ARBA" id="ARBA00010062"/>
    </source>
</evidence>
<proteinExistence type="inferred from homology"/>
<evidence type="ECO:0000313" key="6">
    <source>
        <dbReference type="Proteomes" id="UP000297966"/>
    </source>
</evidence>
<dbReference type="InterPro" id="IPR028081">
    <property type="entry name" value="Leu-bd"/>
</dbReference>
<evidence type="ECO:0000256" key="2">
    <source>
        <dbReference type="ARBA" id="ARBA00022729"/>
    </source>
</evidence>
<dbReference type="Proteomes" id="UP000297966">
    <property type="component" value="Unassembled WGS sequence"/>
</dbReference>
<feature type="signal peptide" evidence="3">
    <location>
        <begin position="1"/>
        <end position="29"/>
    </location>
</feature>
<evidence type="ECO:0000313" key="5">
    <source>
        <dbReference type="EMBL" id="TFV51313.1"/>
    </source>
</evidence>
<gene>
    <name evidence="5" type="ORF">E4K65_04410</name>
</gene>
<dbReference type="RefSeq" id="WP_135173055.1">
    <property type="nucleotide sequence ID" value="NZ_SPQT01000001.1"/>
</dbReference>
<protein>
    <submittedName>
        <fullName evidence="5">Branched-chain amino acid ABC transporter substrate-binding protein</fullName>
    </submittedName>
</protein>
<keyword evidence="2 3" id="KW-0732">Signal</keyword>
<feature type="chain" id="PRO_5021445883" evidence="3">
    <location>
        <begin position="30"/>
        <end position="411"/>
    </location>
</feature>
<evidence type="ECO:0000259" key="4">
    <source>
        <dbReference type="Pfam" id="PF13458"/>
    </source>
</evidence>
<evidence type="ECO:0000256" key="3">
    <source>
        <dbReference type="SAM" id="SignalP"/>
    </source>
</evidence>
<dbReference type="InterPro" id="IPR028082">
    <property type="entry name" value="Peripla_BP_I"/>
</dbReference>
<dbReference type="EMBL" id="SPQT01000001">
    <property type="protein sequence ID" value="TFV51313.1"/>
    <property type="molecule type" value="Genomic_DNA"/>
</dbReference>
<organism evidence="5 6">
    <name type="scientific">Bradyrhizobium niftali</name>
    <dbReference type="NCBI Taxonomy" id="2560055"/>
    <lineage>
        <taxon>Bacteria</taxon>
        <taxon>Pseudomonadati</taxon>
        <taxon>Pseudomonadota</taxon>
        <taxon>Alphaproteobacteria</taxon>
        <taxon>Hyphomicrobiales</taxon>
        <taxon>Nitrobacteraceae</taxon>
        <taxon>Bradyrhizobium</taxon>
    </lineage>
</organism>
<dbReference type="PANTHER" id="PTHR47235">
    <property type="entry name" value="BLR6548 PROTEIN"/>
    <property type="match status" value="1"/>
</dbReference>
<comment type="caution">
    <text evidence="5">The sequence shown here is derived from an EMBL/GenBank/DDBJ whole genome shotgun (WGS) entry which is preliminary data.</text>
</comment>